<dbReference type="InterPro" id="IPR013762">
    <property type="entry name" value="Integrase-like_cat_sf"/>
</dbReference>
<keyword evidence="2" id="KW-0238">DNA-binding</keyword>
<evidence type="ECO:0000313" key="5">
    <source>
        <dbReference type="EMBL" id="NME66595.1"/>
    </source>
</evidence>
<comment type="similarity">
    <text evidence="1">Belongs to the 'phage' integrase family.</text>
</comment>
<dbReference type="Pfam" id="PF17293">
    <property type="entry name" value="Arm-DNA-bind_5"/>
    <property type="match status" value="1"/>
</dbReference>
<dbReference type="GO" id="GO:0015074">
    <property type="term" value="P:DNA integration"/>
    <property type="evidence" value="ECO:0007669"/>
    <property type="project" value="InterPro"/>
</dbReference>
<feature type="domain" description="Tyr recombinase" evidence="4">
    <location>
        <begin position="212"/>
        <end position="403"/>
    </location>
</feature>
<dbReference type="InterPro" id="IPR011010">
    <property type="entry name" value="DNA_brk_join_enz"/>
</dbReference>
<dbReference type="Pfam" id="PF00589">
    <property type="entry name" value="Phage_integrase"/>
    <property type="match status" value="1"/>
</dbReference>
<dbReference type="InterPro" id="IPR025269">
    <property type="entry name" value="SAM-like_dom"/>
</dbReference>
<keyword evidence="3" id="KW-0233">DNA recombination</keyword>
<gene>
    <name evidence="5" type="ORF">HHU12_01340</name>
</gene>
<comment type="caution">
    <text evidence="5">The sequence shown here is derived from an EMBL/GenBank/DDBJ whole genome shotgun (WGS) entry which is preliminary data.</text>
</comment>
<proteinExistence type="inferred from homology"/>
<dbReference type="GO" id="GO:0006310">
    <property type="term" value="P:DNA recombination"/>
    <property type="evidence" value="ECO:0007669"/>
    <property type="project" value="UniProtKB-KW"/>
</dbReference>
<dbReference type="SUPFAM" id="SSF56349">
    <property type="entry name" value="DNA breaking-rejoining enzymes"/>
    <property type="match status" value="1"/>
</dbReference>
<dbReference type="AlphaFoldDB" id="A0A7X9NZD8"/>
<dbReference type="Gene3D" id="1.10.150.130">
    <property type="match status" value="1"/>
</dbReference>
<reference evidence="5 6" key="1">
    <citation type="submission" date="2020-04" db="EMBL/GenBank/DDBJ databases">
        <title>Flammeovirga sp. SR4, a novel species isolated from seawater.</title>
        <authorList>
            <person name="Wang X."/>
        </authorList>
    </citation>
    <scope>NUCLEOTIDE SEQUENCE [LARGE SCALE GENOMIC DNA]</scope>
    <source>
        <strain evidence="5 6">ATCC 23126</strain>
    </source>
</reference>
<dbReference type="RefSeq" id="WP_169654341.1">
    <property type="nucleotide sequence ID" value="NZ_JABANE010000002.1"/>
</dbReference>
<dbReference type="Gene3D" id="1.10.443.10">
    <property type="entry name" value="Intergrase catalytic core"/>
    <property type="match status" value="1"/>
</dbReference>
<dbReference type="Proteomes" id="UP000576082">
    <property type="component" value="Unassembled WGS sequence"/>
</dbReference>
<accession>A0A7X9NZD8</accession>
<dbReference type="InterPro" id="IPR050090">
    <property type="entry name" value="Tyrosine_recombinase_XerCD"/>
</dbReference>
<dbReference type="PROSITE" id="PS51898">
    <property type="entry name" value="TYR_RECOMBINASE"/>
    <property type="match status" value="1"/>
</dbReference>
<dbReference type="InterPro" id="IPR035386">
    <property type="entry name" value="Arm-DNA-bind_5"/>
</dbReference>
<dbReference type="PANTHER" id="PTHR30349">
    <property type="entry name" value="PHAGE INTEGRASE-RELATED"/>
    <property type="match status" value="1"/>
</dbReference>
<keyword evidence="6" id="KW-1185">Reference proteome</keyword>
<protein>
    <submittedName>
        <fullName evidence="5">Site-specific integrase</fullName>
    </submittedName>
</protein>
<evidence type="ECO:0000256" key="1">
    <source>
        <dbReference type="ARBA" id="ARBA00008857"/>
    </source>
</evidence>
<sequence>MATINLFIKNKDVKQTSITAIIRDGGKRIILSTGIKIPPKHWSAKNQKVLGVNPDAIQYNRIITEFKSKAFSIYQDAKLKGLIVNGEYMREMMTPKEKAVSKVNTFWDAYDNYLEYISNKNADKTIKKFNTLKNKHLKGFEETKKVSFDLDNIGVTFFNSFQSFLESHQKLRVDSVGKYLKNFKTFLNWCVLMNITENEEYKKFKVKHQPQTLRPILTKAEIEKLSNTSFDADYLNNAKDLLVLSCLTGLRFSDYSKINKAHIRTDQNGKRYITIRQTKTNEPIEVPLNKTSNRIVDDLLEGVKVRVISNQKLNKYIKEVCKLAEIDELFEVHEFRGKFKTSKKVHKYELIETHTGRRSFASNLLIDGLNSEIVMKFTGHTDYKSFMRYVNVPKTEEMDLVRRALGG</sequence>
<evidence type="ECO:0000259" key="4">
    <source>
        <dbReference type="PROSITE" id="PS51898"/>
    </source>
</evidence>
<dbReference type="GO" id="GO:0003677">
    <property type="term" value="F:DNA binding"/>
    <property type="evidence" value="ECO:0007669"/>
    <property type="project" value="UniProtKB-KW"/>
</dbReference>
<dbReference type="InterPro" id="IPR010998">
    <property type="entry name" value="Integrase_recombinase_N"/>
</dbReference>
<dbReference type="EMBL" id="JABANE010000002">
    <property type="protein sequence ID" value="NME66595.1"/>
    <property type="molecule type" value="Genomic_DNA"/>
</dbReference>
<evidence type="ECO:0000313" key="6">
    <source>
        <dbReference type="Proteomes" id="UP000576082"/>
    </source>
</evidence>
<dbReference type="CDD" id="cd01185">
    <property type="entry name" value="INTN1_C_like"/>
    <property type="match status" value="1"/>
</dbReference>
<dbReference type="InterPro" id="IPR002104">
    <property type="entry name" value="Integrase_catalytic"/>
</dbReference>
<dbReference type="Pfam" id="PF13102">
    <property type="entry name" value="Phage_int_SAM_5"/>
    <property type="match status" value="1"/>
</dbReference>
<evidence type="ECO:0000256" key="3">
    <source>
        <dbReference type="ARBA" id="ARBA00023172"/>
    </source>
</evidence>
<dbReference type="PANTHER" id="PTHR30349:SF64">
    <property type="entry name" value="PROPHAGE INTEGRASE INTD-RELATED"/>
    <property type="match status" value="1"/>
</dbReference>
<name>A0A7X9NZD8_9BACT</name>
<organism evidence="5 6">
    <name type="scientific">Flammeovirga aprica JL-4</name>
    <dbReference type="NCBI Taxonomy" id="694437"/>
    <lineage>
        <taxon>Bacteria</taxon>
        <taxon>Pseudomonadati</taxon>
        <taxon>Bacteroidota</taxon>
        <taxon>Cytophagia</taxon>
        <taxon>Cytophagales</taxon>
        <taxon>Flammeovirgaceae</taxon>
        <taxon>Flammeovirga</taxon>
    </lineage>
</organism>
<evidence type="ECO:0000256" key="2">
    <source>
        <dbReference type="ARBA" id="ARBA00023125"/>
    </source>
</evidence>